<evidence type="ECO:0000256" key="6">
    <source>
        <dbReference type="SAM" id="MobiDB-lite"/>
    </source>
</evidence>
<evidence type="ECO:0000256" key="5">
    <source>
        <dbReference type="ARBA" id="ARBA00022917"/>
    </source>
</evidence>
<name>A0A6F9DB85_9ASCI</name>
<dbReference type="GO" id="GO:0016281">
    <property type="term" value="C:eukaryotic translation initiation factor 4F complex"/>
    <property type="evidence" value="ECO:0007669"/>
    <property type="project" value="TreeGrafter"/>
</dbReference>
<feature type="domain" description="MI" evidence="8">
    <location>
        <begin position="421"/>
        <end position="544"/>
    </location>
</feature>
<dbReference type="AlphaFoldDB" id="A0A6F9DB85"/>
<dbReference type="GO" id="GO:0006417">
    <property type="term" value="P:regulation of translation"/>
    <property type="evidence" value="ECO:0007669"/>
    <property type="project" value="UniProtKB-KW"/>
</dbReference>
<dbReference type="EMBL" id="LR784810">
    <property type="protein sequence ID" value="CAB3241846.1"/>
    <property type="molecule type" value="mRNA"/>
</dbReference>
<reference evidence="9" key="1">
    <citation type="submission" date="2020-04" db="EMBL/GenBank/DDBJ databases">
        <authorList>
            <person name="Neveu A P."/>
        </authorList>
    </citation>
    <scope>NUCLEOTIDE SEQUENCE</scope>
    <source>
        <tissue evidence="9">Whole embryo</tissue>
    </source>
</reference>
<comment type="similarity">
    <text evidence="1">Belongs to the eukaryotic initiation factor 4G family.</text>
</comment>
<evidence type="ECO:0000256" key="1">
    <source>
        <dbReference type="ARBA" id="ARBA00005775"/>
    </source>
</evidence>
<dbReference type="CDD" id="cd11559">
    <property type="entry name" value="W2_eIF4G1_like"/>
    <property type="match status" value="1"/>
</dbReference>
<evidence type="ECO:0000256" key="3">
    <source>
        <dbReference type="ARBA" id="ARBA00022553"/>
    </source>
</evidence>
<dbReference type="Pfam" id="PF02854">
    <property type="entry name" value="MIF4G"/>
    <property type="match status" value="1"/>
</dbReference>
<accession>A0A6F9DB85</accession>
<evidence type="ECO:0000259" key="8">
    <source>
        <dbReference type="PROSITE" id="PS51366"/>
    </source>
</evidence>
<dbReference type="PROSITE" id="PS51366">
    <property type="entry name" value="MI"/>
    <property type="match status" value="1"/>
</dbReference>
<feature type="region of interest" description="Disordered" evidence="6">
    <location>
        <begin position="170"/>
        <end position="212"/>
    </location>
</feature>
<gene>
    <name evidence="9" type="primary">Eif4g2</name>
</gene>
<organism evidence="9">
    <name type="scientific">Phallusia mammillata</name>
    <dbReference type="NCBI Taxonomy" id="59560"/>
    <lineage>
        <taxon>Eukaryota</taxon>
        <taxon>Metazoa</taxon>
        <taxon>Chordata</taxon>
        <taxon>Tunicata</taxon>
        <taxon>Ascidiacea</taxon>
        <taxon>Phlebobranchia</taxon>
        <taxon>Ascidiidae</taxon>
        <taxon>Phallusia</taxon>
    </lineage>
</organism>
<evidence type="ECO:0000256" key="4">
    <source>
        <dbReference type="ARBA" id="ARBA00022845"/>
    </source>
</evidence>
<dbReference type="GO" id="GO:0003729">
    <property type="term" value="F:mRNA binding"/>
    <property type="evidence" value="ECO:0007669"/>
    <property type="project" value="TreeGrafter"/>
</dbReference>
<dbReference type="GO" id="GO:0003743">
    <property type="term" value="F:translation initiation factor activity"/>
    <property type="evidence" value="ECO:0007669"/>
    <property type="project" value="UniProtKB-KW"/>
</dbReference>
<evidence type="ECO:0000313" key="9">
    <source>
        <dbReference type="EMBL" id="CAB3241846.1"/>
    </source>
</evidence>
<dbReference type="Pfam" id="PF02020">
    <property type="entry name" value="W2"/>
    <property type="match status" value="1"/>
</dbReference>
<feature type="region of interest" description="Disordered" evidence="6">
    <location>
        <begin position="314"/>
        <end position="386"/>
    </location>
</feature>
<dbReference type="PROSITE" id="PS51363">
    <property type="entry name" value="W2"/>
    <property type="match status" value="1"/>
</dbReference>
<evidence type="ECO:0000259" key="7">
    <source>
        <dbReference type="PROSITE" id="PS51363"/>
    </source>
</evidence>
<dbReference type="InterPro" id="IPR003891">
    <property type="entry name" value="Initiation_fac_eIF4g_MI"/>
</dbReference>
<feature type="domain" description="W2" evidence="7">
    <location>
        <begin position="598"/>
        <end position="781"/>
    </location>
</feature>
<dbReference type="SMART" id="SM00544">
    <property type="entry name" value="MA3"/>
    <property type="match status" value="1"/>
</dbReference>
<sequence>MLGNIKFIGELYRLSLLHESIVHQCIKQLINKKKKGTVDDLAEDLECLCQIMTTCGRRLDHEKAKSLMDQYFDRIEKLQRRKTELPSRIRFMLQDVIELRAAGWVPRSIHVHQGPKTLGEIRQEVGEDHPHLLFDPHSYKQGNQRQDRHFKEHHVAAGLGFFPMSKKQQYDGFGMPSSPPSVPLSNGEPTSPGRDFDFFSSPPSLNGSKEKRVTKQTAAPGQFIPPYMNQHNNNHMQQAYMPPAQYQQQQPMYNGYPVHYPNQGYAQPTSMTPSYIRHPNVVPAETLSETLSETNKPSKAKQGRVLPPRFMKHRHANNHDSSTDGDLGYTNPVSNTAKVPDQPQGKPTYSSATNSTNRSYSPKNSFRGSPTNVKPNPITPATADTFQPPYQHVLDRAQNQPIRKSNSNPNFEKSKAKKIVMNEKEVIELIDSLLLNDKKEELHAKIKAAKIPKKHMTLVCGKLFMHSINGSDSDRDKMCSIMKVLLSDGVLLEENLQEAVTELFEKFKDLESDFPRIKSLMASLLSHAMSHDIITLDEIAKGLEGGYHFPLFLLMLQHLTKIHGRDWLSNVFTESKVEMLKMMPEVSQNKASMLEILEMKNLSFLFPLLHMEARLAAQLDTDATPQVVYRWIKENVDQDLHSDPGFISVLITSCLQHITKNASLAPEIDRSLAVTKEVQEKEKALLSGIKVVLQKFIHDKPDLQLRALYAVQVFCHGAKFPKGLMLRLFDLLYHEDIIDEEIFLKWKEDVNDEYPGKGKSLFQVNSWLTWLEEADTEDDEEDG</sequence>
<dbReference type="InterPro" id="IPR003890">
    <property type="entry name" value="MIF4G-like_typ-3"/>
</dbReference>
<keyword evidence="4" id="KW-0810">Translation regulation</keyword>
<dbReference type="InterPro" id="IPR003307">
    <property type="entry name" value="W2_domain"/>
</dbReference>
<keyword evidence="2 9" id="KW-0396">Initiation factor</keyword>
<dbReference type="SMART" id="SM00515">
    <property type="entry name" value="eIF5C"/>
    <property type="match status" value="1"/>
</dbReference>
<protein>
    <submittedName>
        <fullName evidence="9">Eukaryotic translation initiation factor 4 gamma 2</fullName>
    </submittedName>
</protein>
<dbReference type="Pfam" id="PF02847">
    <property type="entry name" value="MA3"/>
    <property type="match status" value="1"/>
</dbReference>
<dbReference type="SUPFAM" id="SSF48371">
    <property type="entry name" value="ARM repeat"/>
    <property type="match status" value="3"/>
</dbReference>
<evidence type="ECO:0000256" key="2">
    <source>
        <dbReference type="ARBA" id="ARBA00022540"/>
    </source>
</evidence>
<proteinExistence type="evidence at transcript level"/>
<dbReference type="PANTHER" id="PTHR23253:SF78">
    <property type="entry name" value="EUKARYOTIC TRANSLATION INITIATION FACTOR 4G1, ISOFORM B-RELATED"/>
    <property type="match status" value="1"/>
</dbReference>
<keyword evidence="5" id="KW-0648">Protein biosynthesis</keyword>
<dbReference type="Gene3D" id="1.25.40.180">
    <property type="match status" value="3"/>
</dbReference>
<dbReference type="InterPro" id="IPR016024">
    <property type="entry name" value="ARM-type_fold"/>
</dbReference>
<feature type="compositionally biased region" description="Polar residues" evidence="6">
    <location>
        <begin position="345"/>
        <end position="374"/>
    </location>
</feature>
<keyword evidence="3" id="KW-0597">Phosphoprotein</keyword>
<dbReference type="PANTHER" id="PTHR23253">
    <property type="entry name" value="EUKARYOTIC TRANSLATION INITIATION FACTOR 4 GAMMA"/>
    <property type="match status" value="1"/>
</dbReference>